<dbReference type="HOGENOM" id="CLU_092347_5_0_0"/>
<dbReference type="NCBIfam" id="TIGR03352">
    <property type="entry name" value="VI_chp_3"/>
    <property type="match status" value="1"/>
</dbReference>
<organism evidence="1 2">
    <name type="scientific">Nitrospira defluvii</name>
    <dbReference type="NCBI Taxonomy" id="330214"/>
    <lineage>
        <taxon>Bacteria</taxon>
        <taxon>Pseudomonadati</taxon>
        <taxon>Nitrospirota</taxon>
        <taxon>Nitrospiria</taxon>
        <taxon>Nitrospirales</taxon>
        <taxon>Nitrospiraceae</taxon>
        <taxon>Nitrospira</taxon>
    </lineage>
</organism>
<dbReference type="STRING" id="330214.NIDE1970"/>
<keyword evidence="2" id="KW-1185">Reference proteome</keyword>
<dbReference type="Proteomes" id="UP000001660">
    <property type="component" value="Chromosome"/>
</dbReference>
<dbReference type="PANTHER" id="PTHR37625">
    <property type="entry name" value="OUTER MEMBRANE LIPOPROTEIN-RELATED"/>
    <property type="match status" value="1"/>
</dbReference>
<dbReference type="Gene3D" id="2.60.40.4150">
    <property type="entry name" value="Type VI secretion system, lipoprotein SciN"/>
    <property type="match status" value="1"/>
</dbReference>
<dbReference type="AlphaFoldDB" id="D8PEN5"/>
<dbReference type="InterPro" id="IPR017734">
    <property type="entry name" value="T6SS_SciN"/>
</dbReference>
<gene>
    <name evidence="1" type="ORF">NIDE1970</name>
</gene>
<dbReference type="EMBL" id="FP929003">
    <property type="protein sequence ID" value="CBK41694.1"/>
    <property type="molecule type" value="Genomic_DNA"/>
</dbReference>
<evidence type="ECO:0000313" key="2">
    <source>
        <dbReference type="Proteomes" id="UP000001660"/>
    </source>
</evidence>
<name>D8PEN5_9BACT</name>
<dbReference type="InterPro" id="IPR038706">
    <property type="entry name" value="Type_VI_SciN-like_sf"/>
</dbReference>
<dbReference type="Pfam" id="PF12790">
    <property type="entry name" value="T6SS-SciN"/>
    <property type="match status" value="1"/>
</dbReference>
<accession>D8PEN5</accession>
<evidence type="ECO:0000313" key="1">
    <source>
        <dbReference type="EMBL" id="CBK41694.1"/>
    </source>
</evidence>
<dbReference type="eggNOG" id="COG3521">
    <property type="taxonomic scope" value="Bacteria"/>
</dbReference>
<dbReference type="PANTHER" id="PTHR37625:SF4">
    <property type="entry name" value="OUTER MEMBRANE LIPOPROTEIN"/>
    <property type="match status" value="1"/>
</dbReference>
<protein>
    <recommendedName>
        <fullName evidence="3">Type VI secretion system lipoprotein TssJ</fullName>
    </recommendedName>
</protein>
<sequence length="147" mass="16839">MLLMGGITVGCGSGVKDVRVTLLPTHRLNPDESGAPLSVIVRVYQLKNRERFERADFRALWKNDEKVLEGDLLERQEVTVYPETKTSVELQVDQKKGVQFLGIMALFRKPEGELWRQVTSSDVSSWVPFRTPRVKFVLDEHTIKLKD</sequence>
<proteinExistence type="predicted"/>
<evidence type="ECO:0008006" key="3">
    <source>
        <dbReference type="Google" id="ProtNLM"/>
    </source>
</evidence>
<reference evidence="1 2" key="1">
    <citation type="journal article" date="2010" name="Proc. Natl. Acad. Sci. U.S.A.">
        <title>A Nitrospira metagenome illuminates the physiology and evolution of globally important nitrite-oxidizing bacteria.</title>
        <authorList>
            <person name="Lucker S."/>
            <person name="Wagner M."/>
            <person name="Maixner F."/>
            <person name="Pelletier E."/>
            <person name="Koch H."/>
            <person name="Vacherie B."/>
            <person name="Rattei T."/>
            <person name="Sinninghe Damste J."/>
            <person name="Spieck E."/>
            <person name="Le Paslier D."/>
            <person name="Daims H."/>
        </authorList>
    </citation>
    <scope>NUCLEOTIDE SEQUENCE [LARGE SCALE GENOMIC DNA]</scope>
</reference>
<dbReference type="KEGG" id="nde:NIDE1970"/>